<dbReference type="InterPro" id="IPR027417">
    <property type="entry name" value="P-loop_NTPase"/>
</dbReference>
<comment type="cofactor">
    <cofactor evidence="1">
        <name>Zn(2+)</name>
        <dbReference type="ChEBI" id="CHEBI:29105"/>
    </cofactor>
</comment>
<protein>
    <recommendedName>
        <fullName evidence="6">dihydropyrimidinase</fullName>
        <ecNumber evidence="6">3.5.2.2</ecNumber>
    </recommendedName>
</protein>
<dbReference type="SUPFAM" id="SSF52047">
    <property type="entry name" value="RNI-like"/>
    <property type="match status" value="2"/>
</dbReference>
<dbReference type="SMART" id="SM00369">
    <property type="entry name" value="LRR_TYP"/>
    <property type="match status" value="3"/>
</dbReference>
<keyword evidence="3" id="KW-0433">Leucine-rich repeat</keyword>
<evidence type="ECO:0000256" key="6">
    <source>
        <dbReference type="ARBA" id="ARBA00039113"/>
    </source>
</evidence>
<evidence type="ECO:0000256" key="3">
    <source>
        <dbReference type="ARBA" id="ARBA00022614"/>
    </source>
</evidence>
<comment type="catalytic activity">
    <reaction evidence="5">
        <text>5,6-dihydrouracil + H2O = 3-(carbamoylamino)propanoate + H(+)</text>
        <dbReference type="Rhea" id="RHEA:16121"/>
        <dbReference type="ChEBI" id="CHEBI:11892"/>
        <dbReference type="ChEBI" id="CHEBI:15377"/>
        <dbReference type="ChEBI" id="CHEBI:15378"/>
        <dbReference type="ChEBI" id="CHEBI:15901"/>
        <dbReference type="EC" id="3.5.2.2"/>
    </reaction>
</comment>
<dbReference type="Gene3D" id="3.40.50.300">
    <property type="entry name" value="P-loop containing nucleotide triphosphate hydrolases"/>
    <property type="match status" value="1"/>
</dbReference>
<feature type="compositionally biased region" description="Basic and acidic residues" evidence="7">
    <location>
        <begin position="373"/>
        <end position="385"/>
    </location>
</feature>
<dbReference type="Pfam" id="PF13516">
    <property type="entry name" value="LRR_6"/>
    <property type="match status" value="1"/>
</dbReference>
<dbReference type="InterPro" id="IPR006680">
    <property type="entry name" value="Amidohydro-rel"/>
</dbReference>
<evidence type="ECO:0000256" key="4">
    <source>
        <dbReference type="ARBA" id="ARBA00022737"/>
    </source>
</evidence>
<dbReference type="InterPro" id="IPR032466">
    <property type="entry name" value="Metal_Hydrolase"/>
</dbReference>
<dbReference type="Proteomes" id="UP000037460">
    <property type="component" value="Unassembled WGS sequence"/>
</dbReference>
<dbReference type="EMBL" id="JWZX01001608">
    <property type="protein sequence ID" value="KOO33076.1"/>
    <property type="molecule type" value="Genomic_DNA"/>
</dbReference>
<evidence type="ECO:0000259" key="8">
    <source>
        <dbReference type="Pfam" id="PF01979"/>
    </source>
</evidence>
<dbReference type="InterPro" id="IPR050378">
    <property type="entry name" value="Metallo-dep_Hydrolases_sf"/>
</dbReference>
<dbReference type="SUPFAM" id="SSF51338">
    <property type="entry name" value="Composite domain of metallo-dependent hydrolases"/>
    <property type="match status" value="2"/>
</dbReference>
<evidence type="ECO:0000256" key="7">
    <source>
        <dbReference type="SAM" id="MobiDB-lite"/>
    </source>
</evidence>
<dbReference type="Pfam" id="PF08477">
    <property type="entry name" value="Roc"/>
    <property type="match status" value="1"/>
</dbReference>
<dbReference type="CDD" id="cd00882">
    <property type="entry name" value="Ras_like_GTPase"/>
    <property type="match status" value="1"/>
</dbReference>
<evidence type="ECO:0000256" key="1">
    <source>
        <dbReference type="ARBA" id="ARBA00001947"/>
    </source>
</evidence>
<evidence type="ECO:0000256" key="5">
    <source>
        <dbReference type="ARBA" id="ARBA00036696"/>
    </source>
</evidence>
<dbReference type="Pfam" id="PF01979">
    <property type="entry name" value="Amidohydro_1"/>
    <property type="match status" value="1"/>
</dbReference>
<dbReference type="Gene3D" id="3.80.10.10">
    <property type="entry name" value="Ribonuclease Inhibitor"/>
    <property type="match status" value="5"/>
</dbReference>
<accession>A0A0M0K2H8</accession>
<feature type="region of interest" description="Disordered" evidence="7">
    <location>
        <begin position="2283"/>
        <end position="2317"/>
    </location>
</feature>
<evidence type="ECO:0000313" key="9">
    <source>
        <dbReference type="EMBL" id="KOO33076.1"/>
    </source>
</evidence>
<gene>
    <name evidence="9" type="ORF">Ctob_007678</name>
</gene>
<feature type="compositionally biased region" description="Basic and acidic residues" evidence="7">
    <location>
        <begin position="330"/>
        <end position="339"/>
    </location>
</feature>
<proteinExistence type="inferred from homology"/>
<dbReference type="InterPro" id="IPR011059">
    <property type="entry name" value="Metal-dep_hydrolase_composite"/>
</dbReference>
<feature type="compositionally biased region" description="Gly residues" evidence="7">
    <location>
        <begin position="319"/>
        <end position="329"/>
    </location>
</feature>
<dbReference type="PANTHER" id="PTHR11647">
    <property type="entry name" value="HYDRANTOINASE/DIHYDROPYRIMIDINASE FAMILY MEMBER"/>
    <property type="match status" value="1"/>
</dbReference>
<dbReference type="GO" id="GO:0004157">
    <property type="term" value="F:dihydropyrimidinase activity"/>
    <property type="evidence" value="ECO:0007669"/>
    <property type="project" value="UniProtKB-EC"/>
</dbReference>
<dbReference type="EC" id="3.5.2.2" evidence="6"/>
<comment type="caution">
    <text evidence="9">The sequence shown here is derived from an EMBL/GenBank/DDBJ whole genome shotgun (WGS) entry which is preliminary data.</text>
</comment>
<evidence type="ECO:0000313" key="10">
    <source>
        <dbReference type="Proteomes" id="UP000037460"/>
    </source>
</evidence>
<organism evidence="9 10">
    <name type="scientific">Chrysochromulina tobinii</name>
    <dbReference type="NCBI Taxonomy" id="1460289"/>
    <lineage>
        <taxon>Eukaryota</taxon>
        <taxon>Haptista</taxon>
        <taxon>Haptophyta</taxon>
        <taxon>Prymnesiophyceae</taxon>
        <taxon>Prymnesiales</taxon>
        <taxon>Chrysochromulinaceae</taxon>
        <taxon>Chrysochromulina</taxon>
    </lineage>
</organism>
<dbReference type="InterPro" id="IPR032675">
    <property type="entry name" value="LRR_dom_sf"/>
</dbReference>
<dbReference type="Gene3D" id="2.30.40.10">
    <property type="entry name" value="Urease, subunit C, domain 1"/>
    <property type="match status" value="2"/>
</dbReference>
<reference evidence="10" key="1">
    <citation type="journal article" date="2015" name="PLoS Genet.">
        <title>Genome Sequence and Transcriptome Analyses of Chrysochromulina tobin: Metabolic Tools for Enhanced Algal Fitness in the Prominent Order Prymnesiales (Haptophyceae).</title>
        <authorList>
            <person name="Hovde B.T."/>
            <person name="Deodato C.R."/>
            <person name="Hunsperger H.M."/>
            <person name="Ryken S.A."/>
            <person name="Yost W."/>
            <person name="Jha R.K."/>
            <person name="Patterson J."/>
            <person name="Monnat R.J. Jr."/>
            <person name="Barlow S.B."/>
            <person name="Starkenburg S.R."/>
            <person name="Cattolico R.A."/>
        </authorList>
    </citation>
    <scope>NUCLEOTIDE SEQUENCE</scope>
    <source>
        <strain evidence="10">CCMP291</strain>
    </source>
</reference>
<feature type="compositionally biased region" description="Basic and acidic residues" evidence="7">
    <location>
        <begin position="2305"/>
        <end position="2317"/>
    </location>
</feature>
<comment type="similarity">
    <text evidence="2">Belongs to the metallo-dependent hydrolases superfamily. Hydantoinase/dihydropyrimidinase family.</text>
</comment>
<dbReference type="PANTHER" id="PTHR11647:SF1">
    <property type="entry name" value="COLLAPSIN RESPONSE MEDIATOR PROTEIN"/>
    <property type="match status" value="1"/>
</dbReference>
<feature type="region of interest" description="Disordered" evidence="7">
    <location>
        <begin position="316"/>
        <end position="385"/>
    </location>
</feature>
<feature type="domain" description="Amidohydrolase-related" evidence="8">
    <location>
        <begin position="2849"/>
        <end position="2935"/>
    </location>
</feature>
<sequence length="2966" mass="325472">MWKSIMQRTDELYIVHEKMNPTWKEILKKLVIEVARDDAECKKLEKDIQFGDVKDPVKIHSKALELYADRFPDDILPETCVSDVTRARIVLQTGTQIKDLVNRLTDGMELSVETRAPVYPSMRAALKEKEEADLAAGVQPGPTVLQVNCMFMDNKFDHLDPTHFRFALLQIEVAEKLGVNFVSIFCEVEVHFHEILALGQQSNGVAIEHYNFFRNRLKGTVPVEELDRLLEEKLIFLVDATGIPVLLSLLVLIFTSGGEDLTKLPSNRIELYEIGIDSAVSKRLLPGNRTSTDLLIHDWLRLFNLDRSALTQTVDVVGPAGGDAKGGGGDQKERKEREHRPTRKAALSMELANNTDFNEKKMQEESSNAAKKKNNEQSGNKDNKKLLNLDAKEVYEVFRHGSHYLREAAKPEVQRTELNRIELSMPKKLVDTVMMLVNANLKMLLGNRAQMLGVTMLRHVAVSNQLAGRREFSAVHVATALLVEQVNTEGLTLWMHLNKEDAGLPLTKTLEAQTELAPAQYQFKHLSFQEGLFAQDLLLKAEAGWETWETDLTAAEFLNNPFMNNTCRIAAGYLGTRLAKRRPNWDFSKKECKLSEVGLIALWLICENNEKIKQLDLRNNGVGTKIEDSNGLSRMLSTSTALTVLDLGHNVLGDLKGYIRPFGRGLSSNKTLIQLDLQNNRLLPDGIKVVCTALRTCTALKILNLSYNSPGREITLSQLLQFHPTLQSVGVIEKEPTTRAERTWWLDTRAKEAIGKALLLSKFASIHYLQCDVFTLTDKTEVLSWTSQANCDAIVLAGVLRSNSVLRALNIGSSGGEIGDYERESIGLSLISNMNGKLGYSDMYGLKENMSPTHRVDLKEKDQIRSRRSFTLFAGLLRANSTLTSLTLASVVPEQIEVLADALSTNTTLVSLILEQPSKTGDTAFAMLPVQELNGMKKMEFIDLFEKGYGGFIANDTPGAAAAEAARATAAMLAGGPTMPMHRQACAFVGAILGATLAPNRTIQRLKINPGGGSEGGAVLDHLHKARKSSLIVLDLTDIGLGERGGPRFFESMLAGKCPMLKALHLGSNKLTDLSVGQLIVEVLRSDACNITTLDLHDNQLGAPVMVQSLKYNRSLTSLNITGNPIDDDGLWSIGGLLLEQDCRCALNSISVAPFEIPHGSDKIAIHEQTLGAGATRLMFGVLKYNTLIKKLDLRNRGITPSAASILAVAVAANTVLQSIDLSGNPIVDVSQYTGDKPQSDTKGLLALSVAVQKSSSVEAITLEGGTLPVDQLKGVKKVRILDLSRKNLSLISAYFMGTLLSGNTFMTELVLHTNDLTPNGVKIVVKQVTTAMKTIDVANVVKRDEKANKDKGTKGKWGGVVSAAKEMDVPPHELEQMWSAISDLPWLDKLTLDKDLLTALPMVGKMIGLKHLSAASNKLSTLPSDINLIRGMRTLQLNGNQLFELTHAVGDLEQLERLDVRMNKLPYLPTTVSKLRNLKQLDVSENMLQTLDPSICDLHTIEKAEFKDNPLVRPPMAIARQGLGAVRKYFQEVVTAVDIRSYSARCVILGHADSGKTTLVRALKHNIAQLPLPAPSVYESTNHVSIDTITLGEGAEQVALSVWDINGALQGASTTMRYLSENSLFILTVPALGVNQLKREATEYVERWLSYLRHCAPNVTVIPVLTKCDIVKGHETGHGSSVPLNQQLENAAAPQLAWFNEQLDKFSKLHSSTAPGAKTIKILRPIQCVQSISGGDTSIVPLKEKLEGLMKGHSEEKALPHVGQIVTRNAFLTAVFIRALRDGREFIDSARAADIGYIPSTMSAEQKNTPKPFFKFEDMAMMYVNEFVPALKLTGADERVLRDQLKLLQAQGEIAMDPTGRVVFLDREYLIRIFKPMCDSRMGNRLWLSRMIAAQDAIRALYGRPLCTEFEKIALGNSADNFEKTGEIHEELIINMWDALGLPVRREDYGQMISMLCASGLIYLADKDAAGGRRWIVPMRVPLPKADLLKEQWLSATAEAYENEGKAKTLEVLTIAISLGRLPVTGLFESLISTCDGLGSWVESWRTPSGTGATLKAKAVLPGVSHLMIEMRPKTTTETKDGLKEWELAIECLCPKATRRDAWASVMLFKSKAQSVIDSIVGIAETCRSSFVCPGCKGLQDPEPFSWALEDVLGRAKTCEKCDEHVQLNTVSLNSGISTPKLLVMEKALNSAPREIKFCLEKLRFGRPLESVFPLHVLLGLNSQEDIDKSRASGIDGIIAEIIAKPDPTRSDNTETRNAPGWSTLEWLKYLAGDAAEEAVRATGAGAGGKSHDEGGAAKAAAESQERLKKQAKEHGIDAGRDNVDLGVFVKMPICVAAGLHRGHVLALRLYTSRMAHAINMPLHDVCSPERPHPYPTLCVLLNDAVWKLRAAQIEHRNMLLKKAAVLMEAHKKAKAEGDDDTATLKLADAKEIENTAKQLEMSSFWTGVNNMGHYEFKLRGATEVGFFSVSKKRDDAQAASQHSQLLKQIKHLDDDFDEERIHLALAPDWKRGIAGVSKETTGPVVVQKGGSQVREVPVLMFNVVTPSDTVNPTDISFLSCFPHEGECVFAPGTFLEQTKIVETTSMNFDGEYLQYQKDVVRADIGISGGRITAIAPSLPPGTVEDHNATGLHVFPGGVDSHCHIEQKTSTGLTPCDDFFTASIAALCGGTTTLIPFACQHRGQNIAQVVAAYRQVAAKCACDYAIHVIVSDPAVEHALSDLEVLFREGYTSIKTYMTYDALRLKDDEMLELLALCRAHGAMVMAAAAAEIADARERGLPIFGETCPQYLALTSDCLARHDAAKFLCSPPLRSVFDQSALWDGLRSGSLQVPMGLPGLECRMPLLLSHSRRPQTPLKLTQVVAVACTNPAKLYGIYPRKGTLAVGSDADIVLWDLSSTWTLTKTALHDSLDYTPYEGFQIRGAPVLTMLRGRVVFRRSSVRGSLNIGALDTINASEGQVSTSECI</sequence>
<dbReference type="SUPFAM" id="SSF52058">
    <property type="entry name" value="L domain-like"/>
    <property type="match status" value="1"/>
</dbReference>
<dbReference type="SMART" id="SM00368">
    <property type="entry name" value="LRR_RI"/>
    <property type="match status" value="8"/>
</dbReference>
<keyword evidence="4" id="KW-0677">Repeat</keyword>
<dbReference type="SUPFAM" id="SSF51556">
    <property type="entry name" value="Metallo-dependent hydrolases"/>
    <property type="match status" value="1"/>
</dbReference>
<dbReference type="InterPro" id="IPR001611">
    <property type="entry name" value="Leu-rich_rpt"/>
</dbReference>
<evidence type="ECO:0000256" key="2">
    <source>
        <dbReference type="ARBA" id="ARBA00008829"/>
    </source>
</evidence>
<dbReference type="OrthoDB" id="10258955at2759"/>
<dbReference type="InterPro" id="IPR003591">
    <property type="entry name" value="Leu-rich_rpt_typical-subtyp"/>
</dbReference>
<keyword evidence="10" id="KW-1185">Reference proteome</keyword>
<name>A0A0M0K2H8_9EUKA</name>
<dbReference type="SUPFAM" id="SSF52540">
    <property type="entry name" value="P-loop containing nucleoside triphosphate hydrolases"/>
    <property type="match status" value="1"/>
</dbReference>
<dbReference type="Gene3D" id="3.20.20.140">
    <property type="entry name" value="Metal-dependent hydrolases"/>
    <property type="match status" value="3"/>
</dbReference>